<dbReference type="AlphaFoldDB" id="A0A915CWE6"/>
<evidence type="ECO:0000313" key="3">
    <source>
        <dbReference type="WBParaSite" id="jg13370"/>
    </source>
</evidence>
<feature type="compositionally biased region" description="Polar residues" evidence="1">
    <location>
        <begin position="335"/>
        <end position="364"/>
    </location>
</feature>
<feature type="region of interest" description="Disordered" evidence="1">
    <location>
        <begin position="325"/>
        <end position="364"/>
    </location>
</feature>
<evidence type="ECO:0000256" key="1">
    <source>
        <dbReference type="SAM" id="MobiDB-lite"/>
    </source>
</evidence>
<organism evidence="2 3">
    <name type="scientific">Ditylenchus dipsaci</name>
    <dbReference type="NCBI Taxonomy" id="166011"/>
    <lineage>
        <taxon>Eukaryota</taxon>
        <taxon>Metazoa</taxon>
        <taxon>Ecdysozoa</taxon>
        <taxon>Nematoda</taxon>
        <taxon>Chromadorea</taxon>
        <taxon>Rhabditida</taxon>
        <taxon>Tylenchina</taxon>
        <taxon>Tylenchomorpha</taxon>
        <taxon>Sphaerularioidea</taxon>
        <taxon>Anguinidae</taxon>
        <taxon>Anguininae</taxon>
        <taxon>Ditylenchus</taxon>
    </lineage>
</organism>
<feature type="region of interest" description="Disordered" evidence="1">
    <location>
        <begin position="1"/>
        <end position="71"/>
    </location>
</feature>
<accession>A0A915CWE6</accession>
<evidence type="ECO:0000313" key="2">
    <source>
        <dbReference type="Proteomes" id="UP000887574"/>
    </source>
</evidence>
<dbReference type="WBParaSite" id="jg13370">
    <property type="protein sequence ID" value="jg13370"/>
    <property type="gene ID" value="jg13370"/>
</dbReference>
<feature type="compositionally biased region" description="Basic and acidic residues" evidence="1">
    <location>
        <begin position="48"/>
        <end position="58"/>
    </location>
</feature>
<reference evidence="3" key="1">
    <citation type="submission" date="2022-11" db="UniProtKB">
        <authorList>
            <consortium name="WormBaseParasite"/>
        </authorList>
    </citation>
    <scope>IDENTIFICATION</scope>
</reference>
<keyword evidence="2" id="KW-1185">Reference proteome</keyword>
<sequence>MMKPRASSDLTMAAKSSIDDMLGREDSIENSIENKNLRNARVNSKSSLPDRPRAHSDLEPSSSLDSASVEPMKSFGKLSRTLSARASSLKGQVASGAQTVATGTQKVAHGVVTHTRSAADHIQTGIQTSAKVVASVPGSLVSVTDSIVNVGSGLVDKGQSGVMEAYDSLLSSLGEESQERSPMAMKREKSLATLESLCQRTQQAREQSSAANKDSFFTNVLGQEEFCQVDRRKKRKRVIAVNNGGSTTYSDRSSISSYTGFDDEQCAFGNKRKREFWFAVPQKRVDAIYHFLLHWSPEKYGQEQAKSAEETNILLDNSTITTATATSTAPSSSIGANSFESGSHNSNINSTASKHSNNNPKSYSSNRGFVVLDADTDDSLTVNINAPMGANNSSTSLAPTASTQSIISQGEPRVAVLPNVHLFISLSTPNTTNGSVLMGLMSKD</sequence>
<proteinExistence type="predicted"/>
<protein>
    <submittedName>
        <fullName evidence="3">Uncharacterized protein</fullName>
    </submittedName>
</protein>
<dbReference type="Proteomes" id="UP000887574">
    <property type="component" value="Unplaced"/>
</dbReference>
<feature type="compositionally biased region" description="Low complexity" evidence="1">
    <location>
        <begin position="325"/>
        <end position="334"/>
    </location>
</feature>
<name>A0A915CWE6_9BILA</name>
<feature type="compositionally biased region" description="Basic and acidic residues" evidence="1">
    <location>
        <begin position="17"/>
        <end position="27"/>
    </location>
</feature>
<feature type="region of interest" description="Disordered" evidence="1">
    <location>
        <begin position="385"/>
        <end position="404"/>
    </location>
</feature>